<accession>A0A7X0BZ11</accession>
<comment type="caution">
    <text evidence="2">The sequence shown here is derived from an EMBL/GenBank/DDBJ whole genome shotgun (WGS) entry which is preliminary data.</text>
</comment>
<dbReference type="Proteomes" id="UP000583800">
    <property type="component" value="Unassembled WGS sequence"/>
</dbReference>
<protein>
    <submittedName>
        <fullName evidence="2">HEXXH motif-containing protein</fullName>
    </submittedName>
</protein>
<reference evidence="2 3" key="1">
    <citation type="submission" date="2020-08" db="EMBL/GenBank/DDBJ databases">
        <title>Sequencing the genomes of 1000 actinobacteria strains.</title>
        <authorList>
            <person name="Klenk H.-P."/>
        </authorList>
    </citation>
    <scope>NUCLEOTIDE SEQUENCE [LARGE SCALE GENOMIC DNA]</scope>
    <source>
        <strain evidence="2 3">DSM 45913</strain>
    </source>
</reference>
<dbReference type="RefSeq" id="WP_185082546.1">
    <property type="nucleotide sequence ID" value="NZ_JACHJB010000001.1"/>
</dbReference>
<dbReference type="NCBIfam" id="TIGR04267">
    <property type="entry name" value="mod_HExxH"/>
    <property type="match status" value="1"/>
</dbReference>
<evidence type="ECO:0000256" key="1">
    <source>
        <dbReference type="SAM" id="MobiDB-lite"/>
    </source>
</evidence>
<organism evidence="2 3">
    <name type="scientific">Nonomuraea muscovyensis</name>
    <dbReference type="NCBI Taxonomy" id="1124761"/>
    <lineage>
        <taxon>Bacteria</taxon>
        <taxon>Bacillati</taxon>
        <taxon>Actinomycetota</taxon>
        <taxon>Actinomycetes</taxon>
        <taxon>Streptosporangiales</taxon>
        <taxon>Streptosporangiaceae</taxon>
        <taxon>Nonomuraea</taxon>
    </lineage>
</organism>
<dbReference type="EMBL" id="JACHJB010000001">
    <property type="protein sequence ID" value="MBB6344430.1"/>
    <property type="molecule type" value="Genomic_DNA"/>
</dbReference>
<sequence>MQRNPHRLPGEAFSALARGGGGAAAVRHLRAAERSRHLLLILGVVDTARQAGHPHAGVAAGAYDALAALERRAPTAVDRLIRHPAVGAWARHTVSALLGRQDGAHDPAGLGAVAAAAAVVAGVPYEGDVPVTDGRVVLPSLGALAVPAPDGLVRLRTDGHGRVAAAGREAAAGEGLESAGWQGLHRLTAEAGGQRLSVLLDDLDPYRWPARTATPVRMADGERRALAGHLRDAWRVLVTGHWTIAQEAAAVVAVLTPILGPEHGQNSASSADLFGTVALSRPPDGLWLAGTLAHEIQHAKLSALLSVTELVLPDDGRRFYAPWREDPRPAHGLLQGAYAYLGVTGFWRRQRSLLPPGDDRFRAEVEFARWRESAHHVTGTLAASGRLTQAGETFVAAMRGTLEPWLKEPASRAATAAARHQSELHRRRWTKAHGHPAA</sequence>
<dbReference type="InterPro" id="IPR026337">
    <property type="entry name" value="AKG_HExxH"/>
</dbReference>
<proteinExistence type="predicted"/>
<evidence type="ECO:0000313" key="3">
    <source>
        <dbReference type="Proteomes" id="UP000583800"/>
    </source>
</evidence>
<feature type="compositionally biased region" description="Basic residues" evidence="1">
    <location>
        <begin position="425"/>
        <end position="438"/>
    </location>
</feature>
<dbReference type="AlphaFoldDB" id="A0A7X0BZ11"/>
<gene>
    <name evidence="2" type="ORF">FHU36_000939</name>
</gene>
<keyword evidence="3" id="KW-1185">Reference proteome</keyword>
<evidence type="ECO:0000313" key="2">
    <source>
        <dbReference type="EMBL" id="MBB6344430.1"/>
    </source>
</evidence>
<name>A0A7X0BZ11_9ACTN</name>
<feature type="region of interest" description="Disordered" evidence="1">
    <location>
        <begin position="419"/>
        <end position="438"/>
    </location>
</feature>